<reference evidence="3" key="1">
    <citation type="submission" date="2017-06" db="EMBL/GenBank/DDBJ databases">
        <authorList>
            <person name="Varghese N."/>
            <person name="Submissions S."/>
        </authorList>
    </citation>
    <scope>NUCLEOTIDE SEQUENCE [LARGE SCALE GENOMIC DNA]</scope>
    <source>
        <strain evidence="3">DSM 46839</strain>
    </source>
</reference>
<evidence type="ECO:0000256" key="1">
    <source>
        <dbReference type="SAM" id="Phobius"/>
    </source>
</evidence>
<dbReference type="RefSeq" id="WP_342744036.1">
    <property type="nucleotide sequence ID" value="NZ_FZOO01000007.1"/>
</dbReference>
<feature type="transmembrane region" description="Helical" evidence="1">
    <location>
        <begin position="86"/>
        <end position="104"/>
    </location>
</feature>
<organism evidence="2 3">
    <name type="scientific">Geodermatophilus pulveris</name>
    <dbReference type="NCBI Taxonomy" id="1564159"/>
    <lineage>
        <taxon>Bacteria</taxon>
        <taxon>Bacillati</taxon>
        <taxon>Actinomycetota</taxon>
        <taxon>Actinomycetes</taxon>
        <taxon>Geodermatophilales</taxon>
        <taxon>Geodermatophilaceae</taxon>
        <taxon>Geodermatophilus</taxon>
    </lineage>
</organism>
<keyword evidence="1" id="KW-0472">Membrane</keyword>
<evidence type="ECO:0000313" key="2">
    <source>
        <dbReference type="EMBL" id="SNS72601.1"/>
    </source>
</evidence>
<name>A0A239GUF3_9ACTN</name>
<dbReference type="AlphaFoldDB" id="A0A239GUF3"/>
<dbReference type="EMBL" id="FZOO01000007">
    <property type="protein sequence ID" value="SNS72601.1"/>
    <property type="molecule type" value="Genomic_DNA"/>
</dbReference>
<keyword evidence="1" id="KW-1133">Transmembrane helix</keyword>
<proteinExistence type="predicted"/>
<protein>
    <submittedName>
        <fullName evidence="2">Uncharacterized protein</fullName>
    </submittedName>
</protein>
<sequence length="113" mass="12354">MTTILLTTQYLEEADRMVVLDRGRVTARGTADELEDQVGGQRRELSFGEAVGGFLVLPVFACAVSWPMAVVGLLVRTPEVVDDAGFIVILPLGFVAHTFVPLSVRLHQRTSTR</sequence>
<accession>A0A239GUF3</accession>
<gene>
    <name evidence="2" type="ORF">SAMN06893096_10758</name>
</gene>
<evidence type="ECO:0000313" key="3">
    <source>
        <dbReference type="Proteomes" id="UP000198373"/>
    </source>
</evidence>
<dbReference type="Proteomes" id="UP000198373">
    <property type="component" value="Unassembled WGS sequence"/>
</dbReference>
<keyword evidence="1" id="KW-0812">Transmembrane</keyword>
<keyword evidence="3" id="KW-1185">Reference proteome</keyword>
<feature type="transmembrane region" description="Helical" evidence="1">
    <location>
        <begin position="51"/>
        <end position="74"/>
    </location>
</feature>